<evidence type="ECO:0000313" key="4">
    <source>
        <dbReference type="Proteomes" id="UP000252698"/>
    </source>
</evidence>
<sequence length="560" mass="62851">MSGGRVLQRVELFERIRRDRRLEDASVRSLARRYGVHRRVVRQALDSAVPPARKPIETRRSVLDQSKDWIDEMLRADLTAPPKQRHTNKRIMDRLRDEYGFPVAYSTLNDYLRVRRPQIREEAERSRMLTEGMVPQFHRPGEEAEVDFAEVWVRVDGKPMACQLFTLRLSYSGKAVHRVFSTSGQEAFMQGHVDAFRILGGVPTRHIRYDNLKPAVSQVCFGRSRVESQRWVAFRSHYGFDAFYCRPGIEGAHEKGGVEHEGGRFRRSHLVPVPEVDTLAELNEKIEQIEIAEDVRHIDNRPTSVGFDFDYEAPLLAPLPFEDFDIGLTLTPKVDKTSRITVRQNKYSVPARFIGTNVRVSLRADEVWVFERNELVVRHPRLAGRYGFRDLLDHYLEILRHKPGALEHSAGLAAARESGQFTETHDAFWAAARESRGRSEGTRALIEVLLLQRRLPDEAVIAGMKAVLEAGSVSPDLVAIEARKAVAAAGGPPPVVIAPPTIAATVAAEPDTAKPAEPGPDSAQVISLPQRRAVLPPDSRPEPSLAAYGQLLSIQPKGPA</sequence>
<dbReference type="Proteomes" id="UP000252698">
    <property type="component" value="Chromosome"/>
</dbReference>
<feature type="domain" description="Transposase for insertion sequence element IS21-like C-terminal" evidence="2">
    <location>
        <begin position="319"/>
        <end position="386"/>
    </location>
</feature>
<name>A0A2Z5JQ80_STRAR</name>
<evidence type="ECO:0000259" key="2">
    <source>
        <dbReference type="Pfam" id="PF22483"/>
    </source>
</evidence>
<protein>
    <submittedName>
        <fullName evidence="3">IS21 family transposase</fullName>
    </submittedName>
</protein>
<reference evidence="3 4" key="1">
    <citation type="journal article" date="2018" name="Front. Microbiol.">
        <title>Genome Sequencing of Streptomyces atratus SCSIOZH16 and Activation Production of Nocardamine via Metabolic Engineering.</title>
        <authorList>
            <person name="Li Y."/>
            <person name="Zhang C."/>
            <person name="Liu C."/>
            <person name="Ju J."/>
            <person name="Ma J."/>
        </authorList>
    </citation>
    <scope>NUCLEOTIDE SEQUENCE [LARGE SCALE GENOMIC DNA]</scope>
    <source>
        <strain evidence="3 4">SCSIO_ZH16</strain>
    </source>
</reference>
<proteinExistence type="predicted"/>
<evidence type="ECO:0000256" key="1">
    <source>
        <dbReference type="SAM" id="MobiDB-lite"/>
    </source>
</evidence>
<evidence type="ECO:0000313" key="3">
    <source>
        <dbReference type="EMBL" id="AXE82552.1"/>
    </source>
</evidence>
<gene>
    <name evidence="3" type="ORF">C5746_02570</name>
</gene>
<dbReference type="AlphaFoldDB" id="A0A2Z5JQ80"/>
<feature type="region of interest" description="Disordered" evidence="1">
    <location>
        <begin position="510"/>
        <end position="560"/>
    </location>
</feature>
<dbReference type="NCBIfam" id="NF033546">
    <property type="entry name" value="transpos_IS21"/>
    <property type="match status" value="1"/>
</dbReference>
<accession>A0A2Z5JQ80</accession>
<organism evidence="3 4">
    <name type="scientific">Streptomyces atratus</name>
    <dbReference type="NCBI Taxonomy" id="1893"/>
    <lineage>
        <taxon>Bacteria</taxon>
        <taxon>Bacillati</taxon>
        <taxon>Actinomycetota</taxon>
        <taxon>Actinomycetes</taxon>
        <taxon>Kitasatosporales</taxon>
        <taxon>Streptomycetaceae</taxon>
        <taxon>Streptomyces</taxon>
    </lineage>
</organism>
<dbReference type="KEGG" id="sata:C5746_02570"/>
<dbReference type="EMBL" id="CP027306">
    <property type="protein sequence ID" value="AXE82552.1"/>
    <property type="molecule type" value="Genomic_DNA"/>
</dbReference>
<dbReference type="PANTHER" id="PTHR35004">
    <property type="entry name" value="TRANSPOSASE RV3428C-RELATED"/>
    <property type="match status" value="1"/>
</dbReference>
<dbReference type="PANTHER" id="PTHR35004:SF7">
    <property type="entry name" value="INTEGRASE PROTEIN"/>
    <property type="match status" value="1"/>
</dbReference>
<dbReference type="InterPro" id="IPR054353">
    <property type="entry name" value="IstA-like_C"/>
</dbReference>
<dbReference type="Pfam" id="PF22483">
    <property type="entry name" value="Mu-transpos_C_2"/>
    <property type="match status" value="1"/>
</dbReference>